<proteinExistence type="predicted"/>
<evidence type="ECO:0000313" key="1">
    <source>
        <dbReference type="EMBL" id="KIL71181.1"/>
    </source>
</evidence>
<gene>
    <name evidence="1" type="ORF">M378DRAFT_154662</name>
</gene>
<keyword evidence="2" id="KW-1185">Reference proteome</keyword>
<reference evidence="1 2" key="1">
    <citation type="submission" date="2014-04" db="EMBL/GenBank/DDBJ databases">
        <title>Evolutionary Origins and Diversification of the Mycorrhizal Mutualists.</title>
        <authorList>
            <consortium name="DOE Joint Genome Institute"/>
            <consortium name="Mycorrhizal Genomics Consortium"/>
            <person name="Kohler A."/>
            <person name="Kuo A."/>
            <person name="Nagy L.G."/>
            <person name="Floudas D."/>
            <person name="Copeland A."/>
            <person name="Barry K.W."/>
            <person name="Cichocki N."/>
            <person name="Veneault-Fourrey C."/>
            <person name="LaButti K."/>
            <person name="Lindquist E.A."/>
            <person name="Lipzen A."/>
            <person name="Lundell T."/>
            <person name="Morin E."/>
            <person name="Murat C."/>
            <person name="Riley R."/>
            <person name="Ohm R."/>
            <person name="Sun H."/>
            <person name="Tunlid A."/>
            <person name="Henrissat B."/>
            <person name="Grigoriev I.V."/>
            <person name="Hibbett D.S."/>
            <person name="Martin F."/>
        </authorList>
    </citation>
    <scope>NUCLEOTIDE SEQUENCE [LARGE SCALE GENOMIC DNA]</scope>
    <source>
        <strain evidence="1 2">Koide BX008</strain>
    </source>
</reference>
<organism evidence="1 2">
    <name type="scientific">Amanita muscaria (strain Koide BX008)</name>
    <dbReference type="NCBI Taxonomy" id="946122"/>
    <lineage>
        <taxon>Eukaryota</taxon>
        <taxon>Fungi</taxon>
        <taxon>Dikarya</taxon>
        <taxon>Basidiomycota</taxon>
        <taxon>Agaricomycotina</taxon>
        <taxon>Agaricomycetes</taxon>
        <taxon>Agaricomycetidae</taxon>
        <taxon>Agaricales</taxon>
        <taxon>Pluteineae</taxon>
        <taxon>Amanitaceae</taxon>
        <taxon>Amanita</taxon>
    </lineage>
</organism>
<dbReference type="EMBL" id="KN818222">
    <property type="protein sequence ID" value="KIL71181.1"/>
    <property type="molecule type" value="Genomic_DNA"/>
</dbReference>
<dbReference type="InParanoid" id="A0A0C2XNL7"/>
<evidence type="ECO:0000313" key="2">
    <source>
        <dbReference type="Proteomes" id="UP000054549"/>
    </source>
</evidence>
<sequence length="109" mass="13031">MRTRRASRKDFFDKLDAMIYSARYRNPFSLATFNRALSSTSSLKMKRRQESSFERQYHWSRRTRRRRFGTTVLQPTRQGSGKTELFPFRHHSSIVMIHVPDAEVRSAIF</sequence>
<dbReference type="Proteomes" id="UP000054549">
    <property type="component" value="Unassembled WGS sequence"/>
</dbReference>
<protein>
    <submittedName>
        <fullName evidence="1">Uncharacterized protein</fullName>
    </submittedName>
</protein>
<dbReference type="AlphaFoldDB" id="A0A0C2XNL7"/>
<accession>A0A0C2XNL7</accession>
<dbReference type="HOGENOM" id="CLU_2183244_0_0_1"/>
<name>A0A0C2XNL7_AMAMK</name>